<dbReference type="CDD" id="cd03713">
    <property type="entry name" value="EFG_mtEFG_C"/>
    <property type="match status" value="1"/>
</dbReference>
<keyword evidence="5" id="KW-0342">GTP-binding</keyword>
<dbReference type="InterPro" id="IPR035647">
    <property type="entry name" value="EFG_III/V"/>
</dbReference>
<evidence type="ECO:0000259" key="8">
    <source>
        <dbReference type="SMART" id="SM00838"/>
    </source>
</evidence>
<dbReference type="PANTHER" id="PTHR43261:SF6">
    <property type="entry name" value="ELONGATION FACTOR G-LIKE PROTEIN"/>
    <property type="match status" value="1"/>
</dbReference>
<dbReference type="SUPFAM" id="SSF54980">
    <property type="entry name" value="EF-G C-terminal domain-like"/>
    <property type="match status" value="1"/>
</dbReference>
<evidence type="ECO:0000256" key="4">
    <source>
        <dbReference type="ARBA" id="ARBA00022917"/>
    </source>
</evidence>
<reference evidence="10" key="1">
    <citation type="journal article" date="2020" name="mSystems">
        <title>Genome- and Community-Level Interaction Insights into Carbon Utilization and Element Cycling Functions of Hydrothermarchaeota in Hydrothermal Sediment.</title>
        <authorList>
            <person name="Zhou Z."/>
            <person name="Liu Y."/>
            <person name="Xu W."/>
            <person name="Pan J."/>
            <person name="Luo Z.H."/>
            <person name="Li M."/>
        </authorList>
    </citation>
    <scope>NUCLEOTIDE SEQUENCE [LARGE SCALE GENOMIC DNA]</scope>
    <source>
        <strain evidence="10">HyVt-527</strain>
    </source>
</reference>
<evidence type="ECO:0000256" key="6">
    <source>
        <dbReference type="ARBA" id="ARBA00024731"/>
    </source>
</evidence>
<dbReference type="InterPro" id="IPR020568">
    <property type="entry name" value="Ribosomal_Su5_D2-typ_SF"/>
</dbReference>
<dbReference type="InterPro" id="IPR005517">
    <property type="entry name" value="Transl_elong_EFG/EF2_IV"/>
</dbReference>
<gene>
    <name evidence="10" type="primary">fusA</name>
    <name evidence="10" type="ORF">ENJ89_11730</name>
</gene>
<protein>
    <recommendedName>
        <fullName evidence="1">Elongation factor G</fullName>
    </recommendedName>
</protein>
<evidence type="ECO:0000256" key="2">
    <source>
        <dbReference type="ARBA" id="ARBA00022741"/>
    </source>
</evidence>
<dbReference type="Pfam" id="PF03764">
    <property type="entry name" value="EFG_IV"/>
    <property type="match status" value="1"/>
</dbReference>
<dbReference type="AlphaFoldDB" id="A0A7V5PRG3"/>
<feature type="region of interest" description="Disordered" evidence="7">
    <location>
        <begin position="1"/>
        <end position="22"/>
    </location>
</feature>
<feature type="domain" description="Translation elongation factor EFG/EF2" evidence="9">
    <location>
        <begin position="1"/>
        <end position="115"/>
    </location>
</feature>
<dbReference type="GO" id="GO:0032790">
    <property type="term" value="P:ribosome disassembly"/>
    <property type="evidence" value="ECO:0007669"/>
    <property type="project" value="TreeGrafter"/>
</dbReference>
<evidence type="ECO:0000256" key="7">
    <source>
        <dbReference type="SAM" id="MobiDB-lite"/>
    </source>
</evidence>
<dbReference type="Pfam" id="PF00679">
    <property type="entry name" value="EFG_C"/>
    <property type="match status" value="1"/>
</dbReference>
<accession>A0A7V5PRG3</accession>
<keyword evidence="3 10" id="KW-0251">Elongation factor</keyword>
<feature type="domain" description="Elongation factor EFG" evidence="8">
    <location>
        <begin position="117"/>
        <end position="204"/>
    </location>
</feature>
<name>A0A7V5PRG3_CALAY</name>
<evidence type="ECO:0000256" key="1">
    <source>
        <dbReference type="ARBA" id="ARBA00017872"/>
    </source>
</evidence>
<evidence type="ECO:0000256" key="3">
    <source>
        <dbReference type="ARBA" id="ARBA00022768"/>
    </source>
</evidence>
<feature type="non-terminal residue" evidence="10">
    <location>
        <position position="1"/>
    </location>
</feature>
<comment type="function">
    <text evidence="6">Catalyzes the GTP-dependent ribosomal translocation step during translation elongation. During this step, the ribosome changes from the pre-translocational (PRE) to the post-translocational (POST) state as the newly formed A-site-bound peptidyl-tRNA and P-site-bound deacylated tRNA move to the P and E sites, respectively. Catalyzes the coordinated movement of the two tRNA molecules, the mRNA and conformational changes in the ribosome.</text>
</comment>
<dbReference type="SUPFAM" id="SSF54211">
    <property type="entry name" value="Ribosomal protein S5 domain 2-like"/>
    <property type="match status" value="1"/>
</dbReference>
<dbReference type="Gene3D" id="3.30.70.240">
    <property type="match status" value="1"/>
</dbReference>
<proteinExistence type="predicted"/>
<evidence type="ECO:0000313" key="10">
    <source>
        <dbReference type="EMBL" id="HHJ53858.1"/>
    </source>
</evidence>
<keyword evidence="2" id="KW-0547">Nucleotide-binding</keyword>
<dbReference type="Proteomes" id="UP000886124">
    <property type="component" value="Unassembled WGS sequence"/>
</dbReference>
<dbReference type="CDD" id="cd01434">
    <property type="entry name" value="EFG_mtEFG1_IV"/>
    <property type="match status" value="1"/>
</dbReference>
<dbReference type="InterPro" id="IPR047872">
    <property type="entry name" value="EFG_IV"/>
</dbReference>
<dbReference type="FunFam" id="3.30.70.240:FF:000001">
    <property type="entry name" value="Elongation factor G"/>
    <property type="match status" value="1"/>
</dbReference>
<dbReference type="PANTHER" id="PTHR43261">
    <property type="entry name" value="TRANSLATION ELONGATION FACTOR G-RELATED"/>
    <property type="match status" value="1"/>
</dbReference>
<feature type="compositionally biased region" description="Basic residues" evidence="7">
    <location>
        <begin position="1"/>
        <end position="18"/>
    </location>
</feature>
<dbReference type="InterPro" id="IPR035649">
    <property type="entry name" value="EFG_V"/>
</dbReference>
<evidence type="ECO:0000259" key="9">
    <source>
        <dbReference type="SMART" id="SM00889"/>
    </source>
</evidence>
<dbReference type="SMART" id="SM00889">
    <property type="entry name" value="EFG_IV"/>
    <property type="match status" value="1"/>
</dbReference>
<organism evidence="10">
    <name type="scientific">Caldithrix abyssi</name>
    <dbReference type="NCBI Taxonomy" id="187145"/>
    <lineage>
        <taxon>Bacteria</taxon>
        <taxon>Pseudomonadati</taxon>
        <taxon>Calditrichota</taxon>
        <taxon>Calditrichia</taxon>
        <taxon>Calditrichales</taxon>
        <taxon>Calditrichaceae</taxon>
        <taxon>Caldithrix</taxon>
    </lineage>
</organism>
<dbReference type="GO" id="GO:0005525">
    <property type="term" value="F:GTP binding"/>
    <property type="evidence" value="ECO:0007669"/>
    <property type="project" value="UniProtKB-KW"/>
</dbReference>
<dbReference type="InterPro" id="IPR014721">
    <property type="entry name" value="Ribsml_uS5_D2-typ_fold_subgr"/>
</dbReference>
<dbReference type="SMART" id="SM00838">
    <property type="entry name" value="EFG_C"/>
    <property type="match status" value="1"/>
</dbReference>
<dbReference type="EMBL" id="DROD01000741">
    <property type="protein sequence ID" value="HHJ53858.1"/>
    <property type="molecule type" value="Genomic_DNA"/>
</dbReference>
<keyword evidence="4" id="KW-0648">Protein biosynthesis</keyword>
<dbReference type="FunFam" id="3.30.230.10:FF:000003">
    <property type="entry name" value="Elongation factor G"/>
    <property type="match status" value="1"/>
</dbReference>
<dbReference type="Gene3D" id="3.30.230.10">
    <property type="match status" value="1"/>
</dbReference>
<sequence>RETIKKKATAQGKFKKQSGGRGQYGDCHLRLEPLPRGEKFKFLDEIVGGVIPGKFIPAVEKGVVETMEKGVLAGYPVVDVQVAVYDGSYHSVDSSEMAFKVAASMAFKKAFLEANPVILEPIYNIEVRVPDEYMGDVMGDISSRRGKIMGMDSDGRFQVINAQVPLAELYRYSTTLRSITQGRGIHKRSFSHYEEVPSDIAQKIIEQAKKEKEEES</sequence>
<evidence type="ECO:0000256" key="5">
    <source>
        <dbReference type="ARBA" id="ARBA00023134"/>
    </source>
</evidence>
<dbReference type="GO" id="GO:0003746">
    <property type="term" value="F:translation elongation factor activity"/>
    <property type="evidence" value="ECO:0007669"/>
    <property type="project" value="UniProtKB-KW"/>
</dbReference>
<comment type="caution">
    <text evidence="10">The sequence shown here is derived from an EMBL/GenBank/DDBJ whole genome shotgun (WGS) entry which is preliminary data.</text>
</comment>
<dbReference type="InterPro" id="IPR000640">
    <property type="entry name" value="EFG_V-like"/>
</dbReference>